<dbReference type="PRINTS" id="PR00081">
    <property type="entry name" value="GDHRDH"/>
</dbReference>
<dbReference type="InterPro" id="IPR002347">
    <property type="entry name" value="SDR_fam"/>
</dbReference>
<dbReference type="CDD" id="cd05233">
    <property type="entry name" value="SDR_c"/>
    <property type="match status" value="1"/>
</dbReference>
<gene>
    <name evidence="4" type="ORF">ISN26_04890</name>
</gene>
<dbReference type="AlphaFoldDB" id="A0A930XY71"/>
<dbReference type="Pfam" id="PF13561">
    <property type="entry name" value="adh_short_C2"/>
    <property type="match status" value="1"/>
</dbReference>
<comment type="caution">
    <text evidence="4">The sequence shown here is derived from an EMBL/GenBank/DDBJ whole genome shotgun (WGS) entry which is preliminary data.</text>
</comment>
<dbReference type="PRINTS" id="PR00080">
    <property type="entry name" value="SDRFAMILY"/>
</dbReference>
<evidence type="ECO:0000259" key="3">
    <source>
        <dbReference type="SMART" id="SM00822"/>
    </source>
</evidence>
<dbReference type="PANTHER" id="PTHR42760">
    <property type="entry name" value="SHORT-CHAIN DEHYDROGENASES/REDUCTASES FAMILY MEMBER"/>
    <property type="match status" value="1"/>
</dbReference>
<comment type="similarity">
    <text evidence="1">Belongs to the short-chain dehydrogenases/reductases (SDR) family.</text>
</comment>
<dbReference type="InterPro" id="IPR036291">
    <property type="entry name" value="NAD(P)-bd_dom_sf"/>
</dbReference>
<keyword evidence="5" id="KW-1185">Reference proteome</keyword>
<accession>A0A930XY71</accession>
<evidence type="ECO:0000256" key="1">
    <source>
        <dbReference type="ARBA" id="ARBA00006484"/>
    </source>
</evidence>
<dbReference type="Gene3D" id="3.40.50.720">
    <property type="entry name" value="NAD(P)-binding Rossmann-like Domain"/>
    <property type="match status" value="1"/>
</dbReference>
<organism evidence="4 5">
    <name type="scientific">Candidatus Amphirhobacter heronislandensis</name>
    <dbReference type="NCBI Taxonomy" id="1732024"/>
    <lineage>
        <taxon>Bacteria</taxon>
        <taxon>Pseudomonadati</taxon>
        <taxon>Pseudomonadota</taxon>
        <taxon>Gammaproteobacteria</taxon>
        <taxon>Candidatus Tethybacterales</taxon>
        <taxon>Candidatus Tethybacteraceae</taxon>
        <taxon>Candidatus Amphirhobacter</taxon>
    </lineage>
</organism>
<sequence>METHASFHDLKDVSVFITGGGKGIGAALTEGFIQQGAKVAFVQRSDATELCDRLEKEHGNRPLALQADISDVAALQDAVKQAAAKHGTIGVLVNNAAWDDRHKTADVTAEYWDGNHAINLRPYFFGVQAVAPGMQELGHGSIINISSISFMRGNSEYPAYMSANCAIMGLTRSFAREYGKDNVRCNAIAPGWVLTERQLEKWYTKEAGDAHRLSQCIPEHLQPPDIVGPVLFLASKASRMLTGQIIPVDGGAVFNSG</sequence>
<keyword evidence="2" id="KW-0560">Oxidoreductase</keyword>
<dbReference type="PANTHER" id="PTHR42760:SF133">
    <property type="entry name" value="3-OXOACYL-[ACYL-CARRIER-PROTEIN] REDUCTASE"/>
    <property type="match status" value="1"/>
</dbReference>
<dbReference type="SUPFAM" id="SSF51735">
    <property type="entry name" value="NAD(P)-binding Rossmann-fold domains"/>
    <property type="match status" value="1"/>
</dbReference>
<reference evidence="4" key="1">
    <citation type="submission" date="2020-10" db="EMBL/GenBank/DDBJ databases">
        <title>An improved Amphimedon queenslandica hologenome assembly reveals how three proteobacterial symbionts can extend the metabolic phenotypic of their marine sponge host.</title>
        <authorList>
            <person name="Degnan B."/>
            <person name="Degnan S."/>
            <person name="Xiang X."/>
        </authorList>
    </citation>
    <scope>NUCLEOTIDE SEQUENCE</scope>
    <source>
        <strain evidence="4">AqS2</strain>
    </source>
</reference>
<dbReference type="Proteomes" id="UP000604381">
    <property type="component" value="Unassembled WGS sequence"/>
</dbReference>
<evidence type="ECO:0000256" key="2">
    <source>
        <dbReference type="ARBA" id="ARBA00023002"/>
    </source>
</evidence>
<proteinExistence type="inferred from homology"/>
<dbReference type="SMART" id="SM00822">
    <property type="entry name" value="PKS_KR"/>
    <property type="match status" value="1"/>
</dbReference>
<name>A0A930XY71_9GAMM</name>
<evidence type="ECO:0000313" key="4">
    <source>
        <dbReference type="EMBL" id="MBF2735399.1"/>
    </source>
</evidence>
<evidence type="ECO:0000313" key="5">
    <source>
        <dbReference type="Proteomes" id="UP000604381"/>
    </source>
</evidence>
<feature type="domain" description="Ketoreductase" evidence="3">
    <location>
        <begin position="13"/>
        <end position="192"/>
    </location>
</feature>
<dbReference type="EMBL" id="JADHEI010000033">
    <property type="protein sequence ID" value="MBF2735399.1"/>
    <property type="molecule type" value="Genomic_DNA"/>
</dbReference>
<dbReference type="InterPro" id="IPR057326">
    <property type="entry name" value="KR_dom"/>
</dbReference>
<protein>
    <submittedName>
        <fullName evidence="4">SDR family oxidoreductase</fullName>
    </submittedName>
</protein>
<dbReference type="GO" id="GO:0016616">
    <property type="term" value="F:oxidoreductase activity, acting on the CH-OH group of donors, NAD or NADP as acceptor"/>
    <property type="evidence" value="ECO:0007669"/>
    <property type="project" value="TreeGrafter"/>
</dbReference>
<dbReference type="FunFam" id="3.40.50.720:FF:000084">
    <property type="entry name" value="Short-chain dehydrogenase reductase"/>
    <property type="match status" value="1"/>
</dbReference>